<feature type="transmembrane region" description="Helical" evidence="1">
    <location>
        <begin position="94"/>
        <end position="113"/>
    </location>
</feature>
<comment type="caution">
    <text evidence="2">The sequence shown here is derived from an EMBL/GenBank/DDBJ whole genome shotgun (WGS) entry which is preliminary data.</text>
</comment>
<feature type="transmembrane region" description="Helical" evidence="1">
    <location>
        <begin position="169"/>
        <end position="187"/>
    </location>
</feature>
<evidence type="ECO:0008006" key="4">
    <source>
        <dbReference type="Google" id="ProtNLM"/>
    </source>
</evidence>
<feature type="transmembrane region" description="Helical" evidence="1">
    <location>
        <begin position="42"/>
        <end position="61"/>
    </location>
</feature>
<accession>A0A1F6TTZ2</accession>
<dbReference type="Proteomes" id="UP000178885">
    <property type="component" value="Unassembled WGS sequence"/>
</dbReference>
<keyword evidence="1" id="KW-1133">Transmembrane helix</keyword>
<gene>
    <name evidence="2" type="ORF">A2151_02670</name>
</gene>
<dbReference type="STRING" id="1817760.A2151_02670"/>
<proteinExistence type="predicted"/>
<evidence type="ECO:0000313" key="2">
    <source>
        <dbReference type="EMBL" id="OGI48608.1"/>
    </source>
</evidence>
<evidence type="ECO:0000256" key="1">
    <source>
        <dbReference type="SAM" id="Phobius"/>
    </source>
</evidence>
<reference evidence="2 3" key="1">
    <citation type="journal article" date="2016" name="Nat. Commun.">
        <title>Thousands of microbial genomes shed light on interconnected biogeochemical processes in an aquifer system.</title>
        <authorList>
            <person name="Anantharaman K."/>
            <person name="Brown C.T."/>
            <person name="Hug L.A."/>
            <person name="Sharon I."/>
            <person name="Castelle C.J."/>
            <person name="Probst A.J."/>
            <person name="Thomas B.C."/>
            <person name="Singh A."/>
            <person name="Wilkins M.J."/>
            <person name="Karaoz U."/>
            <person name="Brodie E.L."/>
            <person name="Williams K.H."/>
            <person name="Hubbard S.S."/>
            <person name="Banfield J.F."/>
        </authorList>
    </citation>
    <scope>NUCLEOTIDE SEQUENCE [LARGE SCALE GENOMIC DNA]</scope>
</reference>
<keyword evidence="1" id="KW-0472">Membrane</keyword>
<organism evidence="2 3">
    <name type="scientific">Candidatus Muproteobacteria bacterium RBG_16_65_34</name>
    <dbReference type="NCBI Taxonomy" id="1817760"/>
    <lineage>
        <taxon>Bacteria</taxon>
        <taxon>Pseudomonadati</taxon>
        <taxon>Pseudomonadota</taxon>
        <taxon>Candidatus Muproteobacteria</taxon>
    </lineage>
</organism>
<feature type="transmembrane region" description="Helical" evidence="1">
    <location>
        <begin position="199"/>
        <end position="221"/>
    </location>
</feature>
<sequence length="222" mass="22988">MRFPYAPLPFLVFIFILGLLLGVVQLGALTVAFDKLGLSPGSAFLLLFASLLGSAVNLPLFTMRAERPPEAPVPRPFPGLLRFPARAFTGRTNVAVNVGGCLMPLLFSLYLLGHAALPGWQVIAAIAAVTAISRLISRPIPGLGIGMPIFVAPFSAAAIAMLLNAEASAPLAYIGGTLGVLIGADLLRLDDIRRLGAPFASIGGAGTFDGIFITGIVAVLLA</sequence>
<evidence type="ECO:0000313" key="3">
    <source>
        <dbReference type="Proteomes" id="UP000178885"/>
    </source>
</evidence>
<dbReference type="Pfam" id="PF07758">
    <property type="entry name" value="DUF1614"/>
    <property type="match status" value="1"/>
</dbReference>
<feature type="transmembrane region" description="Helical" evidence="1">
    <location>
        <begin position="119"/>
        <end position="136"/>
    </location>
</feature>
<feature type="transmembrane region" description="Helical" evidence="1">
    <location>
        <begin position="143"/>
        <end position="163"/>
    </location>
</feature>
<dbReference type="EMBL" id="MFSU01000024">
    <property type="protein sequence ID" value="OGI48608.1"/>
    <property type="molecule type" value="Genomic_DNA"/>
</dbReference>
<dbReference type="AlphaFoldDB" id="A0A1F6TTZ2"/>
<keyword evidence="1" id="KW-0812">Transmembrane</keyword>
<name>A0A1F6TTZ2_9PROT</name>
<dbReference type="InterPro" id="IPR011672">
    <property type="entry name" value="DUF1614"/>
</dbReference>
<protein>
    <recommendedName>
        <fullName evidence="4">DUF1614 domain-containing protein</fullName>
    </recommendedName>
</protein>